<dbReference type="InterPro" id="IPR003602">
    <property type="entry name" value="Topo_IA_DNA-bd_dom"/>
</dbReference>
<dbReference type="InterPro" id="IPR023406">
    <property type="entry name" value="Topo_IA_AS"/>
</dbReference>
<feature type="domain" description="GRF-type" evidence="19">
    <location>
        <begin position="885"/>
        <end position="927"/>
    </location>
</feature>
<name>A0A669DSJ9_ORENI</name>
<keyword evidence="12" id="KW-0496">Mitochondrion</keyword>
<dbReference type="Pfam" id="PF01751">
    <property type="entry name" value="Toprim"/>
    <property type="match status" value="1"/>
</dbReference>
<feature type="compositionally biased region" description="Gly residues" evidence="17">
    <location>
        <begin position="778"/>
        <end position="788"/>
    </location>
</feature>
<dbReference type="Proteomes" id="UP000005207">
    <property type="component" value="Linkage group LG4"/>
</dbReference>
<dbReference type="PANTHER" id="PTHR11390:SF21">
    <property type="entry name" value="DNA TOPOISOMERASE 3-ALPHA"/>
    <property type="match status" value="1"/>
</dbReference>
<dbReference type="CDD" id="cd03362">
    <property type="entry name" value="TOPRIM_TopoIA_TopoIII"/>
    <property type="match status" value="1"/>
</dbReference>
<dbReference type="FunFam" id="3.40.50.140:FF:000003">
    <property type="entry name" value="DNA topoisomerase"/>
    <property type="match status" value="1"/>
</dbReference>
<protein>
    <recommendedName>
        <fullName evidence="16">DNA topoisomerase</fullName>
        <ecNumber evidence="16">5.6.2.1</ecNumber>
    </recommendedName>
</protein>
<evidence type="ECO:0000256" key="6">
    <source>
        <dbReference type="ARBA" id="ARBA00022737"/>
    </source>
</evidence>
<dbReference type="GO" id="GO:0006265">
    <property type="term" value="P:DNA topological change"/>
    <property type="evidence" value="ECO:0007669"/>
    <property type="project" value="InterPro"/>
</dbReference>
<dbReference type="InterPro" id="IPR013824">
    <property type="entry name" value="Topo_IA_cen_sub1"/>
</dbReference>
<dbReference type="GO" id="GO:0005759">
    <property type="term" value="C:mitochondrial matrix"/>
    <property type="evidence" value="ECO:0007669"/>
    <property type="project" value="UniProtKB-SubCell"/>
</dbReference>
<accession>A0A669DSJ9</accession>
<dbReference type="InterPro" id="IPR034144">
    <property type="entry name" value="TOPRIM_TopoIII"/>
</dbReference>
<evidence type="ECO:0000256" key="5">
    <source>
        <dbReference type="ARBA" id="ARBA00022723"/>
    </source>
</evidence>
<dbReference type="InterPro" id="IPR023405">
    <property type="entry name" value="Topo_IA_core_domain"/>
</dbReference>
<dbReference type="Pfam" id="PF01131">
    <property type="entry name" value="Topoisom_bac"/>
    <property type="match status" value="1"/>
</dbReference>
<dbReference type="GO" id="GO:0006310">
    <property type="term" value="P:DNA recombination"/>
    <property type="evidence" value="ECO:0007669"/>
    <property type="project" value="TreeGrafter"/>
</dbReference>
<comment type="function">
    <text evidence="16">Introduces a single-strand break via transesterification at a target site in duplex DNA. Releases the supercoiling and torsional tension of DNA introduced during the DNA replication and transcription by transiently cleaving and rejoining one strand of the DNA duplex. The scissile phosphodiester is attacked by the catalytic tyrosine of the enzyme, resulting in the formation of a DNA-(5'-phosphotyrosyl)-enzyme intermediate and the expulsion of a 3'-OH DNA strand.</text>
</comment>
<feature type="domain" description="Toprim" evidence="18">
    <location>
        <begin position="52"/>
        <end position="196"/>
    </location>
</feature>
<dbReference type="Ensembl" id="ENSONIT00000048996.1">
    <property type="protein sequence ID" value="ENSONIP00000061486.1"/>
    <property type="gene ID" value="ENSONIG00000008448.2"/>
</dbReference>
<dbReference type="InterPro" id="IPR006171">
    <property type="entry name" value="TOPRIM_dom"/>
</dbReference>
<dbReference type="Gene3D" id="3.30.65.10">
    <property type="entry name" value="Bacterial Topoisomerase I, domain 1"/>
    <property type="match status" value="1"/>
</dbReference>
<dbReference type="SUPFAM" id="SSF56712">
    <property type="entry name" value="Prokaryotic type I DNA topoisomerase"/>
    <property type="match status" value="1"/>
</dbReference>
<evidence type="ECO:0000256" key="11">
    <source>
        <dbReference type="ARBA" id="ARBA00023125"/>
    </source>
</evidence>
<dbReference type="SMART" id="SM00493">
    <property type="entry name" value="TOPRIM"/>
    <property type="match status" value="1"/>
</dbReference>
<evidence type="ECO:0000259" key="18">
    <source>
        <dbReference type="PROSITE" id="PS50880"/>
    </source>
</evidence>
<comment type="cofactor">
    <cofactor evidence="2">
        <name>Mg(2+)</name>
        <dbReference type="ChEBI" id="CHEBI:18420"/>
    </cofactor>
</comment>
<comment type="subcellular location">
    <subcellularLocation>
        <location evidence="3">Mitochondrion matrix</location>
    </subcellularLocation>
</comment>
<dbReference type="InterPro" id="IPR003601">
    <property type="entry name" value="Topo_IA_2"/>
</dbReference>
<dbReference type="GO" id="GO:0005654">
    <property type="term" value="C:nucleoplasm"/>
    <property type="evidence" value="ECO:0007669"/>
    <property type="project" value="UniProtKB-ARBA"/>
</dbReference>
<dbReference type="GeneTree" id="ENSGT00940000156701"/>
<dbReference type="PROSITE" id="PS52039">
    <property type="entry name" value="TOPO_IA_2"/>
    <property type="match status" value="1"/>
</dbReference>
<feature type="region of interest" description="Disordered" evidence="17">
    <location>
        <begin position="778"/>
        <end position="877"/>
    </location>
</feature>
<dbReference type="FunFam" id="3.30.65.10:FF:000009">
    <property type="entry name" value="DNA topoisomerase"/>
    <property type="match status" value="1"/>
</dbReference>
<gene>
    <name evidence="21" type="primary">TOP3A</name>
    <name evidence="21" type="synonym">top3a</name>
</gene>
<dbReference type="FunFam" id="1.10.460.10:FF:000020">
    <property type="entry name" value="DNA topoisomerase 3-alpha"/>
    <property type="match status" value="1"/>
</dbReference>
<dbReference type="InterPro" id="IPR010666">
    <property type="entry name" value="Znf_GRF"/>
</dbReference>
<comment type="catalytic activity">
    <reaction evidence="1 16">
        <text>ATP-independent breakage of single-stranded DNA, followed by passage and rejoining.</text>
        <dbReference type="EC" id="5.6.2.1"/>
    </reaction>
</comment>
<dbReference type="GO" id="GO:0031422">
    <property type="term" value="C:RecQ family helicase-topoisomerase III complex"/>
    <property type="evidence" value="ECO:0007669"/>
    <property type="project" value="TreeGrafter"/>
</dbReference>
<dbReference type="FunFam" id="2.70.20.10:FF:000004">
    <property type="entry name" value="DNA topoisomerase"/>
    <property type="match status" value="1"/>
</dbReference>
<comment type="subunit">
    <text evidence="14">Binds ssDNA. Interacts (via N-terminal region) with BLM; the interaction is direct. Directly interacts with RMI1. Component of the RMI complex, containing at least TOP3A, RMI1 and RMI2. The RMI complex interacts with BLM.</text>
</comment>
<evidence type="ECO:0000256" key="16">
    <source>
        <dbReference type="RuleBase" id="RU362092"/>
    </source>
</evidence>
<evidence type="ECO:0000256" key="17">
    <source>
        <dbReference type="SAM" id="MobiDB-lite"/>
    </source>
</evidence>
<dbReference type="GO" id="GO:0003917">
    <property type="term" value="F:DNA topoisomerase type I (single strand cut, ATP-independent) activity"/>
    <property type="evidence" value="ECO:0007669"/>
    <property type="project" value="UniProtKB-EC"/>
</dbReference>
<organism evidence="21 22">
    <name type="scientific">Oreochromis niloticus</name>
    <name type="common">Nile tilapia</name>
    <name type="synonym">Tilapia nilotica</name>
    <dbReference type="NCBI Taxonomy" id="8128"/>
    <lineage>
        <taxon>Eukaryota</taxon>
        <taxon>Metazoa</taxon>
        <taxon>Chordata</taxon>
        <taxon>Craniata</taxon>
        <taxon>Vertebrata</taxon>
        <taxon>Euteleostomi</taxon>
        <taxon>Actinopterygii</taxon>
        <taxon>Neopterygii</taxon>
        <taxon>Teleostei</taxon>
        <taxon>Neoteleostei</taxon>
        <taxon>Acanthomorphata</taxon>
        <taxon>Ovalentaria</taxon>
        <taxon>Cichlomorphae</taxon>
        <taxon>Cichliformes</taxon>
        <taxon>Cichlidae</taxon>
        <taxon>African cichlids</taxon>
        <taxon>Pseudocrenilabrinae</taxon>
        <taxon>Oreochromini</taxon>
        <taxon>Oreochromis</taxon>
    </lineage>
</organism>
<dbReference type="GO" id="GO:0006281">
    <property type="term" value="P:DNA repair"/>
    <property type="evidence" value="ECO:0007669"/>
    <property type="project" value="TreeGrafter"/>
</dbReference>
<evidence type="ECO:0000256" key="1">
    <source>
        <dbReference type="ARBA" id="ARBA00000213"/>
    </source>
</evidence>
<keyword evidence="6" id="KW-0677">Repeat</keyword>
<keyword evidence="5" id="KW-0479">Metal-binding</keyword>
<dbReference type="GO" id="GO:0008270">
    <property type="term" value="F:zinc ion binding"/>
    <property type="evidence" value="ECO:0007669"/>
    <property type="project" value="UniProtKB-KW"/>
</dbReference>
<keyword evidence="8" id="KW-0862">Zinc</keyword>
<feature type="domain" description="Topo IA-type catalytic" evidence="20">
    <location>
        <begin position="214"/>
        <end position="635"/>
    </location>
</feature>
<dbReference type="InterPro" id="IPR013498">
    <property type="entry name" value="Topo_IA_Znf"/>
</dbReference>
<evidence type="ECO:0000256" key="15">
    <source>
        <dbReference type="PROSITE-ProRule" id="PRU01343"/>
    </source>
</evidence>
<dbReference type="SMART" id="SM00436">
    <property type="entry name" value="TOP1Bc"/>
    <property type="match status" value="1"/>
</dbReference>
<reference evidence="21" key="2">
    <citation type="submission" date="2025-08" db="UniProtKB">
        <authorList>
            <consortium name="Ensembl"/>
        </authorList>
    </citation>
    <scope>IDENTIFICATION</scope>
</reference>
<dbReference type="Pfam" id="PF01396">
    <property type="entry name" value="Zn_ribbon_Top1"/>
    <property type="match status" value="1"/>
</dbReference>
<dbReference type="EC" id="5.6.2.1" evidence="16"/>
<evidence type="ECO:0000259" key="19">
    <source>
        <dbReference type="PROSITE" id="PS51999"/>
    </source>
</evidence>
<evidence type="ECO:0000256" key="8">
    <source>
        <dbReference type="ARBA" id="ARBA00022833"/>
    </source>
</evidence>
<dbReference type="PROSITE" id="PS51999">
    <property type="entry name" value="ZF_GRF"/>
    <property type="match status" value="1"/>
</dbReference>
<dbReference type="Gene3D" id="2.70.20.10">
    <property type="entry name" value="Topoisomerase I, domain 3"/>
    <property type="match status" value="1"/>
</dbReference>
<keyword evidence="9" id="KW-0460">Magnesium</keyword>
<feature type="compositionally biased region" description="Pro residues" evidence="17">
    <location>
        <begin position="815"/>
        <end position="833"/>
    </location>
</feature>
<keyword evidence="22" id="KW-1185">Reference proteome</keyword>
<feature type="region of interest" description="Disordered" evidence="17">
    <location>
        <begin position="945"/>
        <end position="970"/>
    </location>
</feature>
<reference evidence="21" key="3">
    <citation type="submission" date="2025-09" db="UniProtKB">
        <authorList>
            <consortium name="Ensembl"/>
        </authorList>
    </citation>
    <scope>IDENTIFICATION</scope>
</reference>
<reference evidence="22" key="1">
    <citation type="submission" date="2012-01" db="EMBL/GenBank/DDBJ databases">
        <title>The Genome Sequence of Oreochromis niloticus (Nile Tilapia).</title>
        <authorList>
            <consortium name="Broad Institute Genome Assembly Team"/>
            <consortium name="Broad Institute Sequencing Platform"/>
            <person name="Di Palma F."/>
            <person name="Johnson J."/>
            <person name="Lander E.S."/>
            <person name="Lindblad-Toh K."/>
        </authorList>
    </citation>
    <scope>NUCLEOTIDE SEQUENCE [LARGE SCALE GENOMIC DNA]</scope>
</reference>
<keyword evidence="7 15" id="KW-0863">Zinc-finger</keyword>
<dbReference type="InterPro" id="IPR000380">
    <property type="entry name" value="Topo_IA"/>
</dbReference>
<dbReference type="Pfam" id="PF06839">
    <property type="entry name" value="Zn_ribbon_GRF"/>
    <property type="match status" value="1"/>
</dbReference>
<dbReference type="InterPro" id="IPR013497">
    <property type="entry name" value="Topo_IA_cen"/>
</dbReference>
<dbReference type="InterPro" id="IPR013826">
    <property type="entry name" value="Topo_IA_cen_sub3"/>
</dbReference>
<dbReference type="Gene3D" id="1.10.460.10">
    <property type="entry name" value="Topoisomerase I, domain 2"/>
    <property type="match status" value="1"/>
</dbReference>
<evidence type="ECO:0000256" key="7">
    <source>
        <dbReference type="ARBA" id="ARBA00022771"/>
    </source>
</evidence>
<evidence type="ECO:0000256" key="3">
    <source>
        <dbReference type="ARBA" id="ARBA00004305"/>
    </source>
</evidence>
<evidence type="ECO:0000259" key="20">
    <source>
        <dbReference type="PROSITE" id="PS52039"/>
    </source>
</evidence>
<feature type="region of interest" description="Disordered" evidence="17">
    <location>
        <begin position="414"/>
        <end position="435"/>
    </location>
</feature>
<dbReference type="PROSITE" id="PS50880">
    <property type="entry name" value="TOPRIM"/>
    <property type="match status" value="1"/>
</dbReference>
<proteinExistence type="inferred from homology"/>
<comment type="similarity">
    <text evidence="4 16">Belongs to the type IA topoisomerase family.</text>
</comment>
<keyword evidence="13 16" id="KW-0413">Isomerase</keyword>
<evidence type="ECO:0000313" key="22">
    <source>
        <dbReference type="Proteomes" id="UP000005207"/>
    </source>
</evidence>
<dbReference type="PROSITE" id="PS00396">
    <property type="entry name" value="TOPO_IA_1"/>
    <property type="match status" value="1"/>
</dbReference>
<dbReference type="SMART" id="SM00437">
    <property type="entry name" value="TOP1Ac"/>
    <property type="match status" value="1"/>
</dbReference>
<evidence type="ECO:0000256" key="2">
    <source>
        <dbReference type="ARBA" id="ARBA00001946"/>
    </source>
</evidence>
<dbReference type="FunFam" id="1.10.290.10:FF:000001">
    <property type="entry name" value="DNA topoisomerase"/>
    <property type="match status" value="1"/>
</dbReference>
<evidence type="ECO:0000256" key="13">
    <source>
        <dbReference type="ARBA" id="ARBA00023235"/>
    </source>
</evidence>
<evidence type="ECO:0000256" key="12">
    <source>
        <dbReference type="ARBA" id="ARBA00023128"/>
    </source>
</evidence>
<evidence type="ECO:0000256" key="14">
    <source>
        <dbReference type="ARBA" id="ARBA00064039"/>
    </source>
</evidence>
<dbReference type="PANTHER" id="PTHR11390">
    <property type="entry name" value="PROKARYOTIC DNA TOPOISOMERASE"/>
    <property type="match status" value="1"/>
</dbReference>
<keyword evidence="11 16" id="KW-0238">DNA-binding</keyword>
<dbReference type="InterPro" id="IPR013825">
    <property type="entry name" value="Topo_IA_cen_sub2"/>
</dbReference>
<dbReference type="Gene3D" id="3.40.50.140">
    <property type="match status" value="1"/>
</dbReference>
<dbReference type="CDD" id="cd00186">
    <property type="entry name" value="TOP1Ac"/>
    <property type="match status" value="1"/>
</dbReference>
<dbReference type="PRINTS" id="PR00417">
    <property type="entry name" value="PRTPISMRASEI"/>
</dbReference>
<dbReference type="Gene3D" id="1.10.290.10">
    <property type="entry name" value="Topoisomerase I, domain 4"/>
    <property type="match status" value="1"/>
</dbReference>
<sequence>MLVACLLRRSVLLSGLRRPGVQRRYFCAVQSVLQDTVQQEADMIRSRGQIRRVLCVAEKNDAAKGISEIMSSGRANRREGMSKFNKIYEYEYHLFGQNVTVTMTSVSGHLLGLEFKAPFQKWHSCNPVLLFDAEVEKYCPDNMLQIKRTLEKEVRQCQALVIWTDCDREGENIGFEIIDVCKAVKPNLQVFRAKFSEITPNSIRRACETLTEPDANVSDAVDVRQELDLRIGASFTRFQTLRLQKIFPESLANQLISYGSCQFPTLGFVVERFKAIQAFIPETFYKIKVIHEVEEDCVDFNWKRNRLFNHTACLVLYQICMEDPIATVTSVTSKPKSKWRPLPLDTVELEKLASRKLRISAKETMKIAEKLYTQGFISYPRTETNIFPPNLALTPLVEQQTHSPVWGAFAQRVLDQPGGPNPRQGKNSDQAHPPIHPTKFTNALQGNEGRVYEFIVRHFLACVSQDALGQETVVDIDIAQEKFSASGLMIIARNYLDVYPYDRWSTKVIPVYEQGSQFQPSAIEMVDGQTSPPQLLTEADLISLMEKHGIGTDATHAEHIETIKSRMYVGLTADQRFTPGELGMGLVEGYNSMGYEMSKPNLRAELEADLKLVSEGQKDKQSVLQHHIQKYKTVFIESVRKAKKLDEALSPYLGAAHEIPEAEQQDMEIPLPVRKCPNCGRDMVLKKKREGNGKYLSCVGFPACKTAVWFPDVVLEVSRDESICPTCQPHPIHMLKFKFRRGSLPPMMPLEFVGCIGGCDETLREVLDLKYLRPGGGGGGAGVGGGGGRGDDPHPPPPRPPRPDPSRTRVSNPRPSLPPVPSWTPQPTSPPDQPSQQGAPQYRGPPPPALRTSQPPRPSLGFRNTSEGSRGQEAGAPGHLGQVMCNCNEAAVTRTVQKDGPNKGRMFHTCGKPREQQCGFFQWADENVPPPGGFGGGFYSDGDGGRKGRKMMGDPSANRPPAAKKPRTCGICHMPGHTRVTCPQR</sequence>
<evidence type="ECO:0000256" key="9">
    <source>
        <dbReference type="ARBA" id="ARBA00022842"/>
    </source>
</evidence>
<dbReference type="AlphaFoldDB" id="A0A669DSJ9"/>
<dbReference type="GO" id="GO:0003677">
    <property type="term" value="F:DNA binding"/>
    <property type="evidence" value="ECO:0007669"/>
    <property type="project" value="UniProtKB-KW"/>
</dbReference>
<evidence type="ECO:0000256" key="4">
    <source>
        <dbReference type="ARBA" id="ARBA00009446"/>
    </source>
</evidence>
<keyword evidence="10 16" id="KW-0799">Topoisomerase</keyword>
<evidence type="ECO:0000313" key="21">
    <source>
        <dbReference type="Ensembl" id="ENSONIP00000061486.1"/>
    </source>
</evidence>
<evidence type="ECO:0000256" key="10">
    <source>
        <dbReference type="ARBA" id="ARBA00023029"/>
    </source>
</evidence>